<evidence type="ECO:0000256" key="5">
    <source>
        <dbReference type="PIRNR" id="PIRNR002096"/>
    </source>
</evidence>
<accession>A0A3P1SJU2</accession>
<dbReference type="GO" id="GO:0003681">
    <property type="term" value="F:bent DNA binding"/>
    <property type="evidence" value="ECO:0007669"/>
    <property type="project" value="TreeGrafter"/>
</dbReference>
<dbReference type="PANTHER" id="PTHR38097">
    <property type="match status" value="1"/>
</dbReference>
<dbReference type="AlphaFoldDB" id="A0A3P1SJU2"/>
<dbReference type="RefSeq" id="WP_124927392.1">
    <property type="nucleotide sequence ID" value="NZ_BMOH01000004.1"/>
</dbReference>
<dbReference type="Pfam" id="PF22470">
    <property type="entry name" value="Histone_HNS_N"/>
    <property type="match status" value="1"/>
</dbReference>
<evidence type="ECO:0000313" key="8">
    <source>
        <dbReference type="EMBL" id="RRC97553.1"/>
    </source>
</evidence>
<dbReference type="Gene3D" id="4.10.430.10">
    <property type="entry name" value="Histone-like protein H-NS, C-terminal domain"/>
    <property type="match status" value="1"/>
</dbReference>
<dbReference type="GO" id="GO:0032993">
    <property type="term" value="C:protein-DNA complex"/>
    <property type="evidence" value="ECO:0007669"/>
    <property type="project" value="TreeGrafter"/>
</dbReference>
<feature type="domain" description="DNA-binding protein H-NS-like C-terminal" evidence="7">
    <location>
        <begin position="81"/>
        <end position="128"/>
    </location>
</feature>
<dbReference type="InterPro" id="IPR001801">
    <property type="entry name" value="Histone_HNS"/>
</dbReference>
<keyword evidence="6" id="KW-0175">Coiled coil</keyword>
<evidence type="ECO:0000256" key="6">
    <source>
        <dbReference type="SAM" id="Coils"/>
    </source>
</evidence>
<organism evidence="8 9">
    <name type="scientific">Amphritea balenae</name>
    <dbReference type="NCBI Taxonomy" id="452629"/>
    <lineage>
        <taxon>Bacteria</taxon>
        <taxon>Pseudomonadati</taxon>
        <taxon>Pseudomonadota</taxon>
        <taxon>Gammaproteobacteria</taxon>
        <taxon>Oceanospirillales</taxon>
        <taxon>Oceanospirillaceae</taxon>
        <taxon>Amphritea</taxon>
    </lineage>
</organism>
<protein>
    <recommendedName>
        <fullName evidence="5">DNA-binding protein</fullName>
    </recommendedName>
</protein>
<comment type="caution">
    <text evidence="8">The sequence shown here is derived from an EMBL/GenBank/DDBJ whole genome shotgun (WGS) entry which is preliminary data.</text>
</comment>
<keyword evidence="3" id="KW-0963">Cytoplasm</keyword>
<evidence type="ECO:0000256" key="1">
    <source>
        <dbReference type="ARBA" id="ARBA00004453"/>
    </source>
</evidence>
<dbReference type="GO" id="GO:0005829">
    <property type="term" value="C:cytosol"/>
    <property type="evidence" value="ECO:0007669"/>
    <property type="project" value="TreeGrafter"/>
</dbReference>
<dbReference type="GO" id="GO:0003680">
    <property type="term" value="F:minor groove of adenine-thymine-rich DNA binding"/>
    <property type="evidence" value="ECO:0007669"/>
    <property type="project" value="TreeGrafter"/>
</dbReference>
<dbReference type="GO" id="GO:0001217">
    <property type="term" value="F:DNA-binding transcription repressor activity"/>
    <property type="evidence" value="ECO:0007669"/>
    <property type="project" value="TreeGrafter"/>
</dbReference>
<gene>
    <name evidence="8" type="ORF">EHS89_17100</name>
</gene>
<sequence>MTDFVKLLTRKNSLRKQCQALSSADVEKAIADLTEILEEKQEQEQAAQAVEQERLEKIEAIKKSMQDAGIDLDDLMNLVDAPVKKKVEPKYQVTDENGELHQWSGRGRTPAVFKAFFESGNTKEDCLIK</sequence>
<dbReference type="InterPro" id="IPR054180">
    <property type="entry name" value="H-NS-like_N"/>
</dbReference>
<dbReference type="SMART" id="SM00528">
    <property type="entry name" value="HNS"/>
    <property type="match status" value="1"/>
</dbReference>
<dbReference type="SUPFAM" id="SSF81273">
    <property type="entry name" value="H-NS histone-like proteins"/>
    <property type="match status" value="1"/>
</dbReference>
<evidence type="ECO:0000313" key="9">
    <source>
        <dbReference type="Proteomes" id="UP000267535"/>
    </source>
</evidence>
<comment type="subcellular location">
    <subcellularLocation>
        <location evidence="1">Cytoplasm</location>
        <location evidence="1">Nucleoid</location>
    </subcellularLocation>
</comment>
<evidence type="ECO:0000259" key="7">
    <source>
        <dbReference type="SMART" id="SM00528"/>
    </source>
</evidence>
<reference evidence="8 9" key="1">
    <citation type="submission" date="2018-11" db="EMBL/GenBank/DDBJ databases">
        <title>The draft genome sequence of Amphritea balenae JAMM 1525T.</title>
        <authorList>
            <person name="Fang Z."/>
            <person name="Zhang Y."/>
            <person name="Han X."/>
        </authorList>
    </citation>
    <scope>NUCLEOTIDE SEQUENCE [LARGE SCALE GENOMIC DNA]</scope>
    <source>
        <strain evidence="8 9">JAMM 1525</strain>
    </source>
</reference>
<dbReference type="GO" id="GO:0046983">
    <property type="term" value="F:protein dimerization activity"/>
    <property type="evidence" value="ECO:0007669"/>
    <property type="project" value="InterPro"/>
</dbReference>
<proteinExistence type="inferred from homology"/>
<keyword evidence="4 5" id="KW-0238">DNA-binding</keyword>
<dbReference type="Gene3D" id="1.10.287.1050">
    <property type="entry name" value="H-NS histone-like proteins"/>
    <property type="match status" value="1"/>
</dbReference>
<dbReference type="InterPro" id="IPR027454">
    <property type="entry name" value="Histone_HNS_N"/>
</dbReference>
<dbReference type="Proteomes" id="UP000267535">
    <property type="component" value="Unassembled WGS sequence"/>
</dbReference>
<comment type="similarity">
    <text evidence="2 5">Belongs to the histone-like protein H-NS family.</text>
</comment>
<keyword evidence="9" id="KW-1185">Reference proteome</keyword>
<dbReference type="PANTHER" id="PTHR38097:SF2">
    <property type="entry name" value="DNA-BINDING PROTEIN STPA"/>
    <property type="match status" value="1"/>
</dbReference>
<evidence type="ECO:0000256" key="2">
    <source>
        <dbReference type="ARBA" id="ARBA00010610"/>
    </source>
</evidence>
<feature type="coiled-coil region" evidence="6">
    <location>
        <begin position="23"/>
        <end position="60"/>
    </location>
</feature>
<evidence type="ECO:0000256" key="4">
    <source>
        <dbReference type="ARBA" id="ARBA00023125"/>
    </source>
</evidence>
<dbReference type="EMBL" id="RQXV01000011">
    <property type="protein sequence ID" value="RRC97553.1"/>
    <property type="molecule type" value="Genomic_DNA"/>
</dbReference>
<dbReference type="GO" id="GO:0000976">
    <property type="term" value="F:transcription cis-regulatory region binding"/>
    <property type="evidence" value="ECO:0007669"/>
    <property type="project" value="TreeGrafter"/>
</dbReference>
<evidence type="ECO:0000256" key="3">
    <source>
        <dbReference type="ARBA" id="ARBA00022490"/>
    </source>
</evidence>
<dbReference type="GO" id="GO:0030527">
    <property type="term" value="F:structural constituent of chromatin"/>
    <property type="evidence" value="ECO:0007669"/>
    <property type="project" value="InterPro"/>
</dbReference>
<name>A0A3P1SJU2_9GAMM</name>
<dbReference type="OrthoDB" id="6088948at2"/>
<dbReference type="InterPro" id="IPR037150">
    <property type="entry name" value="H-NS_C_dom_sf"/>
</dbReference>
<dbReference type="Pfam" id="PF00816">
    <property type="entry name" value="Histone_HNS"/>
    <property type="match status" value="1"/>
</dbReference>
<dbReference type="PIRSF" id="PIRSF002096">
    <property type="entry name" value="HnS"/>
    <property type="match status" value="1"/>
</dbReference>
<dbReference type="GO" id="GO:0009295">
    <property type="term" value="C:nucleoid"/>
    <property type="evidence" value="ECO:0007669"/>
    <property type="project" value="UniProtKB-SubCell"/>
</dbReference>
<dbReference type="InterPro" id="IPR027444">
    <property type="entry name" value="H-NS_C_dom"/>
</dbReference>